<organism evidence="1 2">
    <name type="scientific">Cymbomonas tetramitiformis</name>
    <dbReference type="NCBI Taxonomy" id="36881"/>
    <lineage>
        <taxon>Eukaryota</taxon>
        <taxon>Viridiplantae</taxon>
        <taxon>Chlorophyta</taxon>
        <taxon>Pyramimonadophyceae</taxon>
        <taxon>Pyramimonadales</taxon>
        <taxon>Pyramimonadaceae</taxon>
        <taxon>Cymbomonas</taxon>
    </lineage>
</organism>
<name>A0AAE0FNC6_9CHLO</name>
<dbReference type="EMBL" id="LGRX02016039">
    <property type="protein sequence ID" value="KAK3262650.1"/>
    <property type="molecule type" value="Genomic_DNA"/>
</dbReference>
<keyword evidence="2" id="KW-1185">Reference proteome</keyword>
<protein>
    <submittedName>
        <fullName evidence="1">Uncharacterized protein</fullName>
    </submittedName>
</protein>
<reference evidence="1 2" key="1">
    <citation type="journal article" date="2015" name="Genome Biol. Evol.">
        <title>Comparative Genomics of a Bacterivorous Green Alga Reveals Evolutionary Causalities and Consequences of Phago-Mixotrophic Mode of Nutrition.</title>
        <authorList>
            <person name="Burns J.A."/>
            <person name="Paasch A."/>
            <person name="Narechania A."/>
            <person name="Kim E."/>
        </authorList>
    </citation>
    <scope>NUCLEOTIDE SEQUENCE [LARGE SCALE GENOMIC DNA]</scope>
    <source>
        <strain evidence="1 2">PLY_AMNH</strain>
    </source>
</reference>
<evidence type="ECO:0000313" key="1">
    <source>
        <dbReference type="EMBL" id="KAK3262650.1"/>
    </source>
</evidence>
<evidence type="ECO:0000313" key="2">
    <source>
        <dbReference type="Proteomes" id="UP001190700"/>
    </source>
</evidence>
<gene>
    <name evidence="1" type="ORF">CYMTET_28506</name>
</gene>
<dbReference type="Proteomes" id="UP001190700">
    <property type="component" value="Unassembled WGS sequence"/>
</dbReference>
<comment type="caution">
    <text evidence="1">The sequence shown here is derived from an EMBL/GenBank/DDBJ whole genome shotgun (WGS) entry which is preliminary data.</text>
</comment>
<proteinExistence type="predicted"/>
<sequence>MNAQETKREILTLLSRYDPDDIAVAFGELLRDGINVADALGVLSDKNGEFILLRRFCSELSDQGYDSIIDKICDSIPYYEPSTSEVVRGGGSLKRRTHEKNFSDIVHTWVPSANVEQMPATAVTEMMSDESVLATVGVGMLLEIASDPAFEDNYFGVCFKVYNPVKIVDGEKKHGRMYWCWGPEELLKFYGVQDPQNPLEQLDDRAVLYSTYEYDFNINEAALSFLRAFSLEGALSCWTRSPPQLGLGRE</sequence>
<dbReference type="AlphaFoldDB" id="A0AAE0FNC6"/>
<accession>A0AAE0FNC6</accession>